<protein>
    <recommendedName>
        <fullName evidence="4">Tetratricopeptide repeat protein</fullName>
    </recommendedName>
</protein>
<dbReference type="Proteomes" id="UP000216984">
    <property type="component" value="Unassembled WGS sequence"/>
</dbReference>
<evidence type="ECO:0000313" key="2">
    <source>
        <dbReference type="EMBL" id="OZC37216.1"/>
    </source>
</evidence>
<dbReference type="Pfam" id="PF13174">
    <property type="entry name" value="TPR_6"/>
    <property type="match status" value="1"/>
</dbReference>
<keyword evidence="3" id="KW-1185">Reference proteome</keyword>
<organism evidence="2 3">
    <name type="scientific">Marinobacter vinifirmus</name>
    <dbReference type="NCBI Taxonomy" id="355591"/>
    <lineage>
        <taxon>Bacteria</taxon>
        <taxon>Pseudomonadati</taxon>
        <taxon>Pseudomonadota</taxon>
        <taxon>Gammaproteobacteria</taxon>
        <taxon>Pseudomonadales</taxon>
        <taxon>Marinobacteraceae</taxon>
        <taxon>Marinobacter</taxon>
    </lineage>
</organism>
<feature type="signal peptide" evidence="1">
    <location>
        <begin position="1"/>
        <end position="28"/>
    </location>
</feature>
<name>A0A7Z1DWB2_9GAMM</name>
<feature type="chain" id="PRO_5031551515" description="Tetratricopeptide repeat protein" evidence="1">
    <location>
        <begin position="29"/>
        <end position="926"/>
    </location>
</feature>
<gene>
    <name evidence="2" type="ORF">B9Q17_03605</name>
</gene>
<evidence type="ECO:0008006" key="4">
    <source>
        <dbReference type="Google" id="ProtNLM"/>
    </source>
</evidence>
<reference evidence="2 3" key="1">
    <citation type="submission" date="2017-06" db="EMBL/GenBank/DDBJ databases">
        <title>Draft genome sequence of the halophilic bacterium Marinobacter vinifirmus FB1.</title>
        <authorList>
            <person name="Stepanov V.G."/>
            <person name="Roberts D.J."/>
            <person name="Fox G.E."/>
        </authorList>
    </citation>
    <scope>NUCLEOTIDE SEQUENCE [LARGE SCALE GENOMIC DNA]</scope>
    <source>
        <strain evidence="2 3">FB1</strain>
    </source>
</reference>
<proteinExistence type="predicted"/>
<dbReference type="AlphaFoldDB" id="A0A7Z1DWB2"/>
<dbReference type="SUPFAM" id="SSF48452">
    <property type="entry name" value="TPR-like"/>
    <property type="match status" value="3"/>
</dbReference>
<sequence length="926" mass="103352">MAPMKSTARLKLRTCLLMAALVSAPALGQESFRVELGRDGETLGDMRPVFLKFESRPLPAISPAEVARRYQKLFESSDEPEVRIDALNRLNNIRDRSGQEVGFSAEQEAGIYEEVLESYEDILARGSFSGRLDELLYQMAKAHALTGQHQQSIDRLEQLIGLYPKSPLVPEARFRVAEADFSAGRYREAEAGYRQLLDGDGKQDIASKARYMMGWSQFKQGAGAWDRSVESFMALLDQHLPEPERLKSPPAESRDMIEDSFRILAVMAARSDNARSLDRWLAGRNPAPWVPILYDRLADLHAHEGGYQQAVAVNEAFAAAYPDNAAASDMLAQSVEFWQMAGDVEAARVARSDYVARFASDARYTALNGNQKANWRDYSRFLADYHYAGKRWSQSADYYESLALRADNTGEILHLAGDARLQMGRLDQALANFEKAAYTYSHDRSVESAWAAISILRDRLGNRSEPVTEALASLSSAEQRYTNAFGPDARLSALRADLANRWLEAGDGQQALLYARATLDWPQASPREQYAAWLVTARVRQGDGDYPQAEAAWRQALQLVQATPEVAESRDDEQKIQNQLATAIYRQAETAAGAGKTALAVANFQRVETILPGSEIAIKARFDAANTLLKAADWQTAINELRRFRLDFPEDALTAETSEKLVYAYQQSGQPVKAAGELMAAAGSAPEPWPIKLRAAALYHEAGAEPERNDLYQQWLAVAPEPADAKDHLQQQTMRQRLIESGVDVSNQQNILLAREDASEWHSEETLQWAADAALALGSGAAERFAAIALTAPLETTLARKQQAMEQAQTYLLQAESFAGEDVQSEVLYRRAELYRTLASDLMASEVPAELNDMETMQYQMLLEEEAFPLEERAMALHARNHQRITGQGYDQWIARSLEALAGMHPGRYQRELRWMSWNMEGNDDA</sequence>
<evidence type="ECO:0000313" key="3">
    <source>
        <dbReference type="Proteomes" id="UP000216984"/>
    </source>
</evidence>
<dbReference type="InterPro" id="IPR019734">
    <property type="entry name" value="TPR_rpt"/>
</dbReference>
<dbReference type="InterPro" id="IPR011990">
    <property type="entry name" value="TPR-like_helical_dom_sf"/>
</dbReference>
<dbReference type="Gene3D" id="1.25.40.10">
    <property type="entry name" value="Tetratricopeptide repeat domain"/>
    <property type="match status" value="3"/>
</dbReference>
<accession>A0A7Z1DWB2</accession>
<comment type="caution">
    <text evidence="2">The sequence shown here is derived from an EMBL/GenBank/DDBJ whole genome shotgun (WGS) entry which is preliminary data.</text>
</comment>
<dbReference type="SMART" id="SM00028">
    <property type="entry name" value="TPR"/>
    <property type="match status" value="5"/>
</dbReference>
<keyword evidence="1" id="KW-0732">Signal</keyword>
<dbReference type="EMBL" id="NEFY01000002">
    <property type="protein sequence ID" value="OZC37216.1"/>
    <property type="molecule type" value="Genomic_DNA"/>
</dbReference>
<evidence type="ECO:0000256" key="1">
    <source>
        <dbReference type="SAM" id="SignalP"/>
    </source>
</evidence>